<dbReference type="Proteomes" id="UP001633002">
    <property type="component" value="Unassembled WGS sequence"/>
</dbReference>
<organism evidence="1 2">
    <name type="scientific">Riccia sorocarpa</name>
    <dbReference type="NCBI Taxonomy" id="122646"/>
    <lineage>
        <taxon>Eukaryota</taxon>
        <taxon>Viridiplantae</taxon>
        <taxon>Streptophyta</taxon>
        <taxon>Embryophyta</taxon>
        <taxon>Marchantiophyta</taxon>
        <taxon>Marchantiopsida</taxon>
        <taxon>Marchantiidae</taxon>
        <taxon>Marchantiales</taxon>
        <taxon>Ricciaceae</taxon>
        <taxon>Riccia</taxon>
    </lineage>
</organism>
<dbReference type="AlphaFoldDB" id="A0ABD3I3B1"/>
<protein>
    <submittedName>
        <fullName evidence="1">Uncharacterized protein</fullName>
    </submittedName>
</protein>
<accession>A0ABD3I3B1</accession>
<name>A0ABD3I3B1_9MARC</name>
<evidence type="ECO:0000313" key="2">
    <source>
        <dbReference type="Proteomes" id="UP001633002"/>
    </source>
</evidence>
<reference evidence="1 2" key="1">
    <citation type="submission" date="2024-09" db="EMBL/GenBank/DDBJ databases">
        <title>Chromosome-scale assembly of Riccia sorocarpa.</title>
        <authorList>
            <person name="Paukszto L."/>
        </authorList>
    </citation>
    <scope>NUCLEOTIDE SEQUENCE [LARGE SCALE GENOMIC DNA]</scope>
    <source>
        <strain evidence="1">LP-2024</strain>
        <tissue evidence="1">Aerial parts of the thallus</tissue>
    </source>
</reference>
<dbReference type="PROSITE" id="PS51257">
    <property type="entry name" value="PROKAR_LIPOPROTEIN"/>
    <property type="match status" value="1"/>
</dbReference>
<dbReference type="EMBL" id="JBJQOH010000002">
    <property type="protein sequence ID" value="KAL3698203.1"/>
    <property type="molecule type" value="Genomic_DNA"/>
</dbReference>
<evidence type="ECO:0000313" key="1">
    <source>
        <dbReference type="EMBL" id="KAL3698203.1"/>
    </source>
</evidence>
<proteinExistence type="predicted"/>
<gene>
    <name evidence="1" type="ORF">R1sor_012279</name>
</gene>
<sequence>MIKAANNTHGGLLGACPGVKLKIGNVEMEQNIFVQDGASYPVISGMPFIKSVRMETKIHDDGSAYARIRSNDGKQVVQFLTVLANHERNMDALRRKPLPRFIDLREDGCAVYKRVEDLERWERKEIIKIQKELRYLGELENDECISGVYEECGLEDPLGEIMAIGMGDEDVVVQIQSRELYSMIEKFEKVEVMVETKYKSVDKKVKPVAIPLPEDAKIKLSKRPRRRA</sequence>
<keyword evidence="2" id="KW-1185">Reference proteome</keyword>
<comment type="caution">
    <text evidence="1">The sequence shown here is derived from an EMBL/GenBank/DDBJ whole genome shotgun (WGS) entry which is preliminary data.</text>
</comment>